<evidence type="ECO:0000256" key="1">
    <source>
        <dbReference type="ARBA" id="ARBA00001342"/>
    </source>
</evidence>
<reference evidence="14" key="1">
    <citation type="submission" date="2021-02" db="EMBL/GenBank/DDBJ databases">
        <title>Draft genome sequence of Microbispora sp. RL4-1S isolated from rice leaves in Thailand.</title>
        <authorList>
            <person name="Muangham S."/>
            <person name="Duangmal K."/>
        </authorList>
    </citation>
    <scope>NUCLEOTIDE SEQUENCE</scope>
    <source>
        <strain evidence="14">RL4-1S</strain>
    </source>
</reference>
<evidence type="ECO:0000313" key="14">
    <source>
        <dbReference type="EMBL" id="MBP2705467.1"/>
    </source>
</evidence>
<dbReference type="PANTHER" id="PTHR33254">
    <property type="entry name" value="4-HYDROXY-4-METHYL-2-OXOGLUTARATE ALDOLASE 3-RELATED"/>
    <property type="match status" value="1"/>
</dbReference>
<comment type="cofactor">
    <cofactor evidence="2">
        <name>a divalent metal cation</name>
        <dbReference type="ChEBI" id="CHEBI:60240"/>
    </cofactor>
</comment>
<comment type="subunit">
    <text evidence="4">Homotrimer.</text>
</comment>
<protein>
    <recommendedName>
        <fullName evidence="7">Putative 4-hydroxy-4-methyl-2-oxoglutarate aldolase</fullName>
        <ecNumber evidence="6">4.1.1.112</ecNumber>
        <ecNumber evidence="5">4.1.3.17</ecNumber>
    </recommendedName>
    <alternativeName>
        <fullName evidence="11">Oxaloacetate decarboxylase</fullName>
    </alternativeName>
    <alternativeName>
        <fullName evidence="9">Regulator of ribonuclease activity homolog</fullName>
    </alternativeName>
    <alternativeName>
        <fullName evidence="10">RraA-like protein</fullName>
    </alternativeName>
</protein>
<dbReference type="PANTHER" id="PTHR33254:SF4">
    <property type="entry name" value="4-HYDROXY-4-METHYL-2-OXOGLUTARATE ALDOLASE 3-RELATED"/>
    <property type="match status" value="1"/>
</dbReference>
<evidence type="ECO:0000256" key="13">
    <source>
        <dbReference type="PIRSR" id="PIRSR605493-1"/>
    </source>
</evidence>
<feature type="binding site" evidence="13">
    <location>
        <position position="110"/>
    </location>
    <ligand>
        <name>Mg(2+)</name>
        <dbReference type="ChEBI" id="CHEBI:18420"/>
    </ligand>
</feature>
<evidence type="ECO:0000256" key="4">
    <source>
        <dbReference type="ARBA" id="ARBA00011233"/>
    </source>
</evidence>
<evidence type="ECO:0000313" key="15">
    <source>
        <dbReference type="Proteomes" id="UP000674234"/>
    </source>
</evidence>
<evidence type="ECO:0000256" key="5">
    <source>
        <dbReference type="ARBA" id="ARBA00012213"/>
    </source>
</evidence>
<feature type="binding site" evidence="13">
    <location>
        <position position="109"/>
    </location>
    <ligand>
        <name>substrate</name>
    </ligand>
</feature>
<comment type="similarity">
    <text evidence="3">Belongs to the class II aldolase/RraA-like family.</text>
</comment>
<comment type="catalytic activity">
    <reaction evidence="12">
        <text>oxaloacetate + H(+) = pyruvate + CO2</text>
        <dbReference type="Rhea" id="RHEA:15641"/>
        <dbReference type="ChEBI" id="CHEBI:15361"/>
        <dbReference type="ChEBI" id="CHEBI:15378"/>
        <dbReference type="ChEBI" id="CHEBI:16452"/>
        <dbReference type="ChEBI" id="CHEBI:16526"/>
        <dbReference type="EC" id="4.1.1.112"/>
    </reaction>
</comment>
<sequence length="222" mass="23220">MSETLSVLAARSTSTISDALDIAGLAGAVFGLRRMSGSAVVVGPAFTVMFEPVAEGRPAAAADYIEDVPAGSVVVLANEGRAVTVWGDILTSVALANGIAGTVIDGYCRDVDGIRELGYSVWARDAFMRTGKNRVRMRAVQVPVVIGDEGVEVRPGDIVCADGNGVLRVPSAAADDIAAEVVRIGEMEERVLRDVRAGLSLRDARLAHGYNRAALRIAADAR</sequence>
<dbReference type="GO" id="GO:0046872">
    <property type="term" value="F:metal ion binding"/>
    <property type="evidence" value="ECO:0007669"/>
    <property type="project" value="UniProtKB-KW"/>
</dbReference>
<evidence type="ECO:0000256" key="7">
    <source>
        <dbReference type="ARBA" id="ARBA00016549"/>
    </source>
</evidence>
<keyword evidence="13" id="KW-0460">Magnesium</keyword>
<gene>
    <name evidence="14" type="ORF">JOL79_16775</name>
</gene>
<evidence type="ECO:0000256" key="2">
    <source>
        <dbReference type="ARBA" id="ARBA00001968"/>
    </source>
</evidence>
<evidence type="ECO:0000256" key="8">
    <source>
        <dbReference type="ARBA" id="ARBA00025046"/>
    </source>
</evidence>
<dbReference type="EC" id="4.1.1.112" evidence="6"/>
<dbReference type="EMBL" id="JAFCNB010000008">
    <property type="protein sequence ID" value="MBP2705467.1"/>
    <property type="molecule type" value="Genomic_DNA"/>
</dbReference>
<dbReference type="SUPFAM" id="SSF89562">
    <property type="entry name" value="RraA-like"/>
    <property type="match status" value="1"/>
</dbReference>
<evidence type="ECO:0000256" key="10">
    <source>
        <dbReference type="ARBA" id="ARBA00030169"/>
    </source>
</evidence>
<keyword evidence="15" id="KW-1185">Reference proteome</keyword>
<evidence type="ECO:0000256" key="12">
    <source>
        <dbReference type="ARBA" id="ARBA00047973"/>
    </source>
</evidence>
<dbReference type="GO" id="GO:0008948">
    <property type="term" value="F:oxaloacetate decarboxylase activity"/>
    <property type="evidence" value="ECO:0007669"/>
    <property type="project" value="UniProtKB-EC"/>
</dbReference>
<comment type="cofactor">
    <cofactor evidence="13">
        <name>Mg(2+)</name>
        <dbReference type="ChEBI" id="CHEBI:18420"/>
    </cofactor>
</comment>
<dbReference type="Pfam" id="PF03737">
    <property type="entry name" value="RraA-like"/>
    <property type="match status" value="1"/>
</dbReference>
<dbReference type="Gene3D" id="3.50.30.40">
    <property type="entry name" value="Ribonuclease E inhibitor RraA/RraA-like"/>
    <property type="match status" value="1"/>
</dbReference>
<evidence type="ECO:0000256" key="9">
    <source>
        <dbReference type="ARBA" id="ARBA00029596"/>
    </source>
</evidence>
<dbReference type="Proteomes" id="UP000674234">
    <property type="component" value="Unassembled WGS sequence"/>
</dbReference>
<name>A0A940WKA7_9ACTN</name>
<dbReference type="EC" id="4.1.3.17" evidence="5"/>
<evidence type="ECO:0000256" key="6">
    <source>
        <dbReference type="ARBA" id="ARBA00012947"/>
    </source>
</evidence>
<proteinExistence type="inferred from homology"/>
<dbReference type="AlphaFoldDB" id="A0A940WKA7"/>
<comment type="catalytic activity">
    <reaction evidence="1">
        <text>4-hydroxy-4-methyl-2-oxoglutarate = 2 pyruvate</text>
        <dbReference type="Rhea" id="RHEA:22748"/>
        <dbReference type="ChEBI" id="CHEBI:15361"/>
        <dbReference type="ChEBI" id="CHEBI:58276"/>
        <dbReference type="EC" id="4.1.3.17"/>
    </reaction>
</comment>
<dbReference type="InterPro" id="IPR036704">
    <property type="entry name" value="RraA/RraA-like_sf"/>
</dbReference>
<dbReference type="InterPro" id="IPR005493">
    <property type="entry name" value="RraA/RraA-like"/>
</dbReference>
<comment type="function">
    <text evidence="8">Catalyzes the aldol cleavage of 4-hydroxy-4-methyl-2-oxoglutarate (HMG) into 2 molecules of pyruvate. Also contains a secondary oxaloacetate (OAA) decarboxylase activity due to the common pyruvate enolate transition state formed following C-C bond cleavage in the retro-aldol and decarboxylation reactions.</text>
</comment>
<dbReference type="CDD" id="cd16841">
    <property type="entry name" value="RraA_family"/>
    <property type="match status" value="1"/>
</dbReference>
<feature type="binding site" evidence="13">
    <location>
        <begin position="87"/>
        <end position="90"/>
    </location>
    <ligand>
        <name>substrate</name>
    </ligand>
</feature>
<accession>A0A940WKA7</accession>
<evidence type="ECO:0000256" key="11">
    <source>
        <dbReference type="ARBA" id="ARBA00032305"/>
    </source>
</evidence>
<dbReference type="RefSeq" id="WP_210156750.1">
    <property type="nucleotide sequence ID" value="NZ_JAFCNB010000008.1"/>
</dbReference>
<comment type="caution">
    <text evidence="14">The sequence shown here is derived from an EMBL/GenBank/DDBJ whole genome shotgun (WGS) entry which is preliminary data.</text>
</comment>
<dbReference type="GO" id="GO:0047443">
    <property type="term" value="F:4-hydroxy-4-methyl-2-oxoglutarate aldolase activity"/>
    <property type="evidence" value="ECO:0007669"/>
    <property type="project" value="UniProtKB-EC"/>
</dbReference>
<keyword evidence="13" id="KW-0479">Metal-binding</keyword>
<organism evidence="14 15">
    <name type="scientific">Microbispora oryzae</name>
    <dbReference type="NCBI Taxonomy" id="2806554"/>
    <lineage>
        <taxon>Bacteria</taxon>
        <taxon>Bacillati</taxon>
        <taxon>Actinomycetota</taxon>
        <taxon>Actinomycetes</taxon>
        <taxon>Streptosporangiales</taxon>
        <taxon>Streptosporangiaceae</taxon>
        <taxon>Microbispora</taxon>
    </lineage>
</organism>
<evidence type="ECO:0000256" key="3">
    <source>
        <dbReference type="ARBA" id="ARBA00008621"/>
    </source>
</evidence>